<accession>A0A6J6BP12</accession>
<evidence type="ECO:0000313" key="1">
    <source>
        <dbReference type="EMBL" id="CAB4540484.1"/>
    </source>
</evidence>
<dbReference type="EMBL" id="CAEZSB010000127">
    <property type="protein sequence ID" value="CAB4540484.1"/>
    <property type="molecule type" value="Genomic_DNA"/>
</dbReference>
<name>A0A6J6BP12_9ZZZZ</name>
<gene>
    <name evidence="1" type="ORF">UFOPK1395_01023</name>
</gene>
<dbReference type="AlphaFoldDB" id="A0A6J6BP12"/>
<organism evidence="1">
    <name type="scientific">freshwater metagenome</name>
    <dbReference type="NCBI Taxonomy" id="449393"/>
    <lineage>
        <taxon>unclassified sequences</taxon>
        <taxon>metagenomes</taxon>
        <taxon>ecological metagenomes</taxon>
    </lineage>
</organism>
<protein>
    <submittedName>
        <fullName evidence="1">Unannotated protein</fullName>
    </submittedName>
</protein>
<sequence length="173" mass="19116">MKTLNSFSNHVRGLATKTVHTSAHSFGLGMTGFRQRDVASQHAKSLFSNPSSLSASRGNPNSGLTLGVNNPECPLCFKFEHILVGNQHRAKRVHNFYGVVLENKFGFDPDRAGNCDQHSTDQQFERDFKSAVIDSKTVNSKKAYQHNRNTSPRKITSGTKSFIHTPIIAGESQ</sequence>
<reference evidence="1" key="1">
    <citation type="submission" date="2020-05" db="EMBL/GenBank/DDBJ databases">
        <authorList>
            <person name="Chiriac C."/>
            <person name="Salcher M."/>
            <person name="Ghai R."/>
            <person name="Kavagutti S V."/>
        </authorList>
    </citation>
    <scope>NUCLEOTIDE SEQUENCE</scope>
</reference>
<proteinExistence type="predicted"/>